<dbReference type="PANTHER" id="PTHR11440">
    <property type="entry name" value="LECITHIN-CHOLESTEROL ACYLTRANSFERASE-RELATED"/>
    <property type="match status" value="1"/>
</dbReference>
<reference evidence="2 3" key="1">
    <citation type="journal article" date="2004" name="Science">
        <title>The Ashbya gossypii genome as a tool for mapping the ancient Saccharomyces cerevisiae genome.</title>
        <authorList>
            <person name="Dietrich F.S."/>
            <person name="Voegeli S."/>
            <person name="Brachat S."/>
            <person name="Lerch A."/>
            <person name="Gates K."/>
            <person name="Steiner S."/>
            <person name="Mohr C."/>
            <person name="Pohlmann R."/>
            <person name="Luedi P."/>
            <person name="Choi S."/>
            <person name="Wing R.A."/>
            <person name="Flavier A."/>
            <person name="Gaffney T.D."/>
            <person name="Philippsen P."/>
        </authorList>
    </citation>
    <scope>NUCLEOTIDE SEQUENCE [LARGE SCALE GENOMIC DNA]</scope>
    <source>
        <strain evidence="3">ATCC 10895 / CBS 109.51 / FGSC 9923 / NRRL Y-1056</strain>
    </source>
</reference>
<dbReference type="EMBL" id="AE016819">
    <property type="protein sequence ID" value="AAS54022.1"/>
    <property type="molecule type" value="Genomic_DNA"/>
</dbReference>
<evidence type="ECO:0000313" key="3">
    <source>
        <dbReference type="Proteomes" id="UP000000591"/>
    </source>
</evidence>
<dbReference type="InParanoid" id="Q752C5"/>
<dbReference type="AlphaFoldDB" id="Q752C5"/>
<dbReference type="Pfam" id="PF00561">
    <property type="entry name" value="Abhydrolase_1"/>
    <property type="match status" value="1"/>
</dbReference>
<proteinExistence type="predicted"/>
<gene>
    <name evidence="2" type="ORF">AGOS_AFR650W</name>
</gene>
<reference evidence="3" key="2">
    <citation type="journal article" date="2013" name="G3 (Bethesda)">
        <title>Genomes of Ashbya fungi isolated from insects reveal four mating-type loci, numerous translocations, lack of transposons, and distinct gene duplications.</title>
        <authorList>
            <person name="Dietrich F.S."/>
            <person name="Voegeli S."/>
            <person name="Kuo S."/>
            <person name="Philippsen P."/>
        </authorList>
    </citation>
    <scope>GENOME REANNOTATION</scope>
    <source>
        <strain evidence="3">ATCC 10895 / CBS 109.51 / FGSC 9923 / NRRL Y-1056</strain>
    </source>
</reference>
<dbReference type="STRING" id="284811.Q752C5"/>
<dbReference type="SUPFAM" id="SSF53474">
    <property type="entry name" value="alpha/beta-Hydrolases"/>
    <property type="match status" value="1"/>
</dbReference>
<dbReference type="InterPro" id="IPR029058">
    <property type="entry name" value="AB_hydrolase_fold"/>
</dbReference>
<dbReference type="FunCoup" id="Q752C5">
    <property type="interactions" value="50"/>
</dbReference>
<dbReference type="eggNOG" id="ENOG502QQNH">
    <property type="taxonomic scope" value="Eukaryota"/>
</dbReference>
<dbReference type="GO" id="GO:0004806">
    <property type="term" value="F:triacylglycerol lipase activity"/>
    <property type="evidence" value="ECO:0000318"/>
    <property type="project" value="GO_Central"/>
</dbReference>
<dbReference type="GO" id="GO:0006629">
    <property type="term" value="P:lipid metabolic process"/>
    <property type="evidence" value="ECO:0000318"/>
    <property type="project" value="GO_Central"/>
</dbReference>
<sequence>MIAALELMNYFSPLESFVAFPTQAFSTLRSFWPPTGAQQQPLSDKYDTVVPPPSAEELIIKSLPPLKTYTPPKYPIVLCHGLSGFDKLILVPSVRQLVGLLQLSIREQKNESFMEDMAADEGLLALDYWVGVSKFLESKGCTVITAKVPSFGSIEDRASVLDQCIDRGIERLRAGAPADVQREWLDSDGKFKINLIAHSMGGLDGRYLISKKKDKNYRVMSLTTIATPHRGSEMADFVVEKFDNFKQTASLDEVPLFLPPAFYQLTTYYMKYFNSVTPDDPNVSYFSYGSFFYPKWYNVFYPSWNIIFNRSGGEPNDGLVTVKSAQWGRYLATLEKIDHLDIINWRNKLQLETLTNLEMYNKGIKKLLSPELDVLDFYLAITDMLARNGL</sequence>
<organism evidence="2 3">
    <name type="scientific">Eremothecium gossypii (strain ATCC 10895 / CBS 109.51 / FGSC 9923 / NRRL Y-1056)</name>
    <name type="common">Yeast</name>
    <name type="synonym">Ashbya gossypii</name>
    <dbReference type="NCBI Taxonomy" id="284811"/>
    <lineage>
        <taxon>Eukaryota</taxon>
        <taxon>Fungi</taxon>
        <taxon>Dikarya</taxon>
        <taxon>Ascomycota</taxon>
        <taxon>Saccharomycotina</taxon>
        <taxon>Saccharomycetes</taxon>
        <taxon>Saccharomycetales</taxon>
        <taxon>Saccharomycetaceae</taxon>
        <taxon>Eremothecium</taxon>
    </lineage>
</organism>
<accession>Q752C5</accession>
<dbReference type="OrthoDB" id="5592486at2759"/>
<evidence type="ECO:0000259" key="1">
    <source>
        <dbReference type="Pfam" id="PF00561"/>
    </source>
</evidence>
<dbReference type="KEGG" id="ago:AGOS_AFR650W"/>
<dbReference type="HOGENOM" id="CLU_015737_1_2_1"/>
<keyword evidence="3" id="KW-1185">Reference proteome</keyword>
<dbReference type="GeneID" id="4622486"/>
<feature type="domain" description="AB hydrolase-1" evidence="1">
    <location>
        <begin position="75"/>
        <end position="255"/>
    </location>
</feature>
<protein>
    <submittedName>
        <fullName evidence="2">AFR650Wp</fullName>
    </submittedName>
</protein>
<dbReference type="Gene3D" id="3.40.50.1820">
    <property type="entry name" value="alpha/beta hydrolase"/>
    <property type="match status" value="1"/>
</dbReference>
<dbReference type="OMA" id="WGDYKGT"/>
<evidence type="ECO:0000313" key="2">
    <source>
        <dbReference type="EMBL" id="AAS54022.1"/>
    </source>
</evidence>
<dbReference type="Proteomes" id="UP000000591">
    <property type="component" value="Chromosome VI"/>
</dbReference>
<dbReference type="RefSeq" id="NP_986198.1">
    <property type="nucleotide sequence ID" value="NM_212334.1"/>
</dbReference>
<name>Q752C5_EREGS</name>
<dbReference type="InterPro" id="IPR000073">
    <property type="entry name" value="AB_hydrolase_1"/>
</dbReference>